<protein>
    <submittedName>
        <fullName evidence="1">Uncharacterized protein</fullName>
    </submittedName>
</protein>
<organism evidence="1">
    <name type="scientific">Klebsiella pneumoniae</name>
    <dbReference type="NCBI Taxonomy" id="573"/>
    <lineage>
        <taxon>Bacteria</taxon>
        <taxon>Pseudomonadati</taxon>
        <taxon>Pseudomonadota</taxon>
        <taxon>Gammaproteobacteria</taxon>
        <taxon>Enterobacterales</taxon>
        <taxon>Enterobacteriaceae</taxon>
        <taxon>Klebsiella/Raoultella group</taxon>
        <taxon>Klebsiella</taxon>
        <taxon>Klebsiella pneumoniae complex</taxon>
    </lineage>
</organism>
<name>A0A6M6A1M5_KLEPN</name>
<accession>A0A6M6A1M5</accession>
<reference evidence="1" key="1">
    <citation type="submission" date="2019-10" db="EMBL/GenBank/DDBJ databases">
        <title>Tracking microevolution events of conjugative virulence plasmid p15WZ-82_Vir during transmission.</title>
        <authorList>
            <person name="Yang X."/>
        </authorList>
    </citation>
    <scope>NUCLEOTIDE SEQUENCE</scope>
    <source>
        <strain evidence="1">GH44TC</strain>
        <plasmid evidence="1">pGH44TC_vir</plasmid>
    </source>
</reference>
<dbReference type="AlphaFoldDB" id="A0A6M6A1M5"/>
<sequence length="38" mass="4459">MALGNVFTFHMTIQEYRHCFTLNVNDCDFIEYETIKGG</sequence>
<geneLocation type="plasmid" evidence="1">
    <name>pGH44TC_vir</name>
</geneLocation>
<evidence type="ECO:0000313" key="1">
    <source>
        <dbReference type="EMBL" id="QJX12241.1"/>
    </source>
</evidence>
<proteinExistence type="predicted"/>
<dbReference type="EMBL" id="MN543576">
    <property type="protein sequence ID" value="QJX12241.1"/>
    <property type="molecule type" value="Genomic_DNA"/>
</dbReference>
<keyword evidence="1" id="KW-0614">Plasmid</keyword>